<dbReference type="EMBL" id="CP043960">
    <property type="protein sequence ID" value="QER90345.1"/>
    <property type="molecule type" value="Genomic_DNA"/>
</dbReference>
<dbReference type="Gene3D" id="3.30.450.180">
    <property type="match status" value="1"/>
</dbReference>
<keyword evidence="2" id="KW-0614">Plasmid</keyword>
<dbReference type="SUPFAM" id="SSF47413">
    <property type="entry name" value="lambda repressor-like DNA-binding domains"/>
    <property type="match status" value="1"/>
</dbReference>
<organism evidence="2 3">
    <name type="scientific">Streptomyces tendae</name>
    <dbReference type="NCBI Taxonomy" id="1932"/>
    <lineage>
        <taxon>Bacteria</taxon>
        <taxon>Bacillati</taxon>
        <taxon>Actinomycetota</taxon>
        <taxon>Actinomycetes</taxon>
        <taxon>Kitasatosporales</taxon>
        <taxon>Streptomycetaceae</taxon>
        <taxon>Streptomyces</taxon>
    </lineage>
</organism>
<protein>
    <submittedName>
        <fullName evidence="2">Helix-turn-helix domain-containing protein</fullName>
    </submittedName>
</protein>
<gene>
    <name evidence="2" type="ORF">F3L20_32065</name>
</gene>
<dbReference type="Gene3D" id="1.10.260.40">
    <property type="entry name" value="lambda repressor-like DNA-binding domains"/>
    <property type="match status" value="1"/>
</dbReference>
<accession>A0ABX6A160</accession>
<dbReference type="Pfam" id="PF13560">
    <property type="entry name" value="HTH_31"/>
    <property type="match status" value="1"/>
</dbReference>
<dbReference type="RefSeq" id="WP_150157623.1">
    <property type="nucleotide sequence ID" value="NZ_CP043960.1"/>
</dbReference>
<dbReference type="CDD" id="cd00093">
    <property type="entry name" value="HTH_XRE"/>
    <property type="match status" value="1"/>
</dbReference>
<dbReference type="PROSITE" id="PS50943">
    <property type="entry name" value="HTH_CROC1"/>
    <property type="match status" value="1"/>
</dbReference>
<dbReference type="Proteomes" id="UP000324308">
    <property type="component" value="Plasmid unnamed1"/>
</dbReference>
<dbReference type="InterPro" id="IPR001387">
    <property type="entry name" value="Cro/C1-type_HTH"/>
</dbReference>
<dbReference type="InterPro" id="IPR041413">
    <property type="entry name" value="MLTR_LBD"/>
</dbReference>
<evidence type="ECO:0000259" key="1">
    <source>
        <dbReference type="PROSITE" id="PS50943"/>
    </source>
</evidence>
<dbReference type="Pfam" id="PF17765">
    <property type="entry name" value="MLTR_LBD"/>
    <property type="match status" value="1"/>
</dbReference>
<sequence>MSSGARPGELGAFLKARRAALSPATVGLPDSGGRRRVSGLRREEVANLAQISTDMYIRLEQGRSQASAPVLDALARVLHMDDEQRTHMYRLAGRISGRPVRRAAQKAHPRLLRILEDLNTSPAMILGRRMDILAWNPLAAALITDFSAISEKYRNYVVLLFTDPAMRALYVDWEGVARACVAQLCIEAARDPHDTRLSALVGQLSVQDHDFRTWWAARHVPVHGVGTQTLDHPVVGELTLGWDALTSTTSGEQQLVVWSAETGTPSHEKLLMLAS</sequence>
<geneLocation type="plasmid" evidence="2 3">
    <name>unnamed1</name>
</geneLocation>
<dbReference type="InterPro" id="IPR010982">
    <property type="entry name" value="Lambda_DNA-bd_dom_sf"/>
</dbReference>
<keyword evidence="3" id="KW-1185">Reference proteome</keyword>
<evidence type="ECO:0000313" key="2">
    <source>
        <dbReference type="EMBL" id="QER90345.1"/>
    </source>
</evidence>
<proteinExistence type="predicted"/>
<name>A0ABX6A160_STRTE</name>
<dbReference type="SMART" id="SM00530">
    <property type="entry name" value="HTH_XRE"/>
    <property type="match status" value="1"/>
</dbReference>
<dbReference type="PANTHER" id="PTHR35010:SF2">
    <property type="entry name" value="BLL4672 PROTEIN"/>
    <property type="match status" value="1"/>
</dbReference>
<dbReference type="PANTHER" id="PTHR35010">
    <property type="entry name" value="BLL4672 PROTEIN-RELATED"/>
    <property type="match status" value="1"/>
</dbReference>
<feature type="domain" description="HTH cro/C1-type" evidence="1">
    <location>
        <begin position="39"/>
        <end position="85"/>
    </location>
</feature>
<reference evidence="2 3" key="1">
    <citation type="submission" date="2019-09" db="EMBL/GenBank/DDBJ databases">
        <title>Draft genome sequence of the Ebosin-producing strain Streptomyces sp. 139.</title>
        <authorList>
            <person name="Ai L."/>
            <person name="Geng M."/>
            <person name="Ma M."/>
            <person name="Bai L."/>
        </authorList>
    </citation>
    <scope>NUCLEOTIDE SEQUENCE [LARGE SCALE GENOMIC DNA]</scope>
    <source>
        <strain evidence="2 3">139</strain>
        <plasmid evidence="2 3">unnamed1</plasmid>
    </source>
</reference>
<evidence type="ECO:0000313" key="3">
    <source>
        <dbReference type="Proteomes" id="UP000324308"/>
    </source>
</evidence>